<dbReference type="RefSeq" id="YP_006383010.1">
    <property type="nucleotide sequence ID" value="NC_017973.1"/>
</dbReference>
<evidence type="ECO:0000313" key="2">
    <source>
        <dbReference type="Proteomes" id="UP000002876"/>
    </source>
</evidence>
<dbReference type="EMBL" id="JF946695">
    <property type="protein sequence ID" value="AFI25000.1"/>
    <property type="molecule type" value="Genomic_DNA"/>
</dbReference>
<name>I1V1M2_9CAUD</name>
<reference evidence="1 2" key="1">
    <citation type="journal article" date="2012" name="J. Virol.">
        <title>Biology of a Novel Mycobacteriophage, SWU1, Isolated from Chinese Soil as Revealed by Genomic Characteristics.</title>
        <authorList>
            <person name="Fan X."/>
            <person name="Teng T."/>
            <person name="Wang H."/>
            <person name="Xie J."/>
        </authorList>
    </citation>
    <scope>NUCLEOTIDE SEQUENCE [LARGE SCALE GENOMIC DNA]</scope>
</reference>
<organism evidence="1 2">
    <name type="scientific">Mycobacterium phage SWU1</name>
    <dbReference type="NCBI Taxonomy" id="1175504"/>
    <lineage>
        <taxon>Viruses</taxon>
        <taxon>Duplodnaviria</taxon>
        <taxon>Heunggongvirae</taxon>
        <taxon>Uroviricota</taxon>
        <taxon>Caudoviricetes</taxon>
        <taxon>Fromanvirus</taxon>
        <taxon>Fromanvirus SWU1</taxon>
    </lineage>
</organism>
<accession>I1V1M2</accession>
<keyword evidence="2" id="KW-1185">Reference proteome</keyword>
<dbReference type="GeneID" id="12978842"/>
<protein>
    <submittedName>
        <fullName evidence="1">Uncharacterized protein</fullName>
    </submittedName>
</protein>
<proteinExistence type="predicted"/>
<sequence>MTEELVNHLFEAIVAENVKRATANMAEPYNHSVYKFHEDRIDRLVTTLADGNEALRDQFYEALFDITWDGVAWAKKVFAEISRDIAEG</sequence>
<evidence type="ECO:0000313" key="1">
    <source>
        <dbReference type="EMBL" id="AFI25000.1"/>
    </source>
</evidence>
<dbReference type="KEGG" id="vg:12978842"/>
<dbReference type="OrthoDB" id="22491at10239"/>
<dbReference type="Proteomes" id="UP000002876">
    <property type="component" value="Segment"/>
</dbReference>